<organism evidence="3 4">
    <name type="scientific">Roseisalinus antarcticus</name>
    <dbReference type="NCBI Taxonomy" id="254357"/>
    <lineage>
        <taxon>Bacteria</taxon>
        <taxon>Pseudomonadati</taxon>
        <taxon>Pseudomonadota</taxon>
        <taxon>Alphaproteobacteria</taxon>
        <taxon>Rhodobacterales</taxon>
        <taxon>Roseobacteraceae</taxon>
        <taxon>Roseisalinus</taxon>
    </lineage>
</organism>
<accession>A0A1Y5T8Z7</accession>
<dbReference type="AlphaFoldDB" id="A0A1Y5T8Z7"/>
<dbReference type="Proteomes" id="UP000193900">
    <property type="component" value="Unassembled WGS sequence"/>
</dbReference>
<dbReference type="InterPro" id="IPR012338">
    <property type="entry name" value="Beta-lactam/transpept-like"/>
</dbReference>
<evidence type="ECO:0000313" key="4">
    <source>
        <dbReference type="Proteomes" id="UP000193900"/>
    </source>
</evidence>
<dbReference type="SUPFAM" id="SSF56601">
    <property type="entry name" value="beta-lactamase/transpeptidase-like"/>
    <property type="match status" value="1"/>
</dbReference>
<reference evidence="3 4" key="1">
    <citation type="submission" date="2017-03" db="EMBL/GenBank/DDBJ databases">
        <authorList>
            <person name="Afonso C.L."/>
            <person name="Miller P.J."/>
            <person name="Scott M.A."/>
            <person name="Spackman E."/>
            <person name="Goraichik I."/>
            <person name="Dimitrov K.M."/>
            <person name="Suarez D.L."/>
            <person name="Swayne D.E."/>
        </authorList>
    </citation>
    <scope>NUCLEOTIDE SEQUENCE [LARGE SCALE GENOMIC DNA]</scope>
    <source>
        <strain evidence="3 4">CECT 7023</strain>
    </source>
</reference>
<dbReference type="PANTHER" id="PTHR43283:SF3">
    <property type="entry name" value="BETA-LACTAMASE FAMILY PROTEIN (AFU_ORTHOLOGUE AFUA_5G07500)"/>
    <property type="match status" value="1"/>
</dbReference>
<evidence type="ECO:0000259" key="2">
    <source>
        <dbReference type="Pfam" id="PF00144"/>
    </source>
</evidence>
<sequence>MVLIRLVVILALWAGSAAADARALEAAWRGWVAQAGVTGSTIAITRDGQLVRSLGIGEDPEARAPLASLSKSITGACILALERQGLLSTSQTVGQLFSGTGMAMTQGASRITVAELLTHSSGLMRDSTQGRPSPWRARGGDRTLEVAQTAMSRNPGPKQFVYNNENYAVLGAVIQVVAGENPALVCPRLVLAPLGLDAAVSREFGGGVSWGGNEMSAPDFARFAASLAPRRDWPRLPMGGGVSYGPGVMLKEGGGRTTLWHFGSWCFLFGQSAGAYFFQLADSWGVTVTYNRCLSQSQTQALDVALASAIR</sequence>
<dbReference type="OrthoDB" id="5377981at2"/>
<feature type="domain" description="Beta-lactamase-related" evidence="2">
    <location>
        <begin position="32"/>
        <end position="274"/>
    </location>
</feature>
<proteinExistence type="predicted"/>
<dbReference type="Gene3D" id="3.40.710.10">
    <property type="entry name" value="DD-peptidase/beta-lactamase superfamily"/>
    <property type="match status" value="1"/>
</dbReference>
<keyword evidence="1" id="KW-0732">Signal</keyword>
<keyword evidence="4" id="KW-1185">Reference proteome</keyword>
<dbReference type="PANTHER" id="PTHR43283">
    <property type="entry name" value="BETA-LACTAMASE-RELATED"/>
    <property type="match status" value="1"/>
</dbReference>
<feature type="signal peptide" evidence="1">
    <location>
        <begin position="1"/>
        <end position="19"/>
    </location>
</feature>
<name>A0A1Y5T8Z7_9RHOB</name>
<dbReference type="EMBL" id="FWFZ01000013">
    <property type="protein sequence ID" value="SLN58073.1"/>
    <property type="molecule type" value="Genomic_DNA"/>
</dbReference>
<dbReference type="InterPro" id="IPR001466">
    <property type="entry name" value="Beta-lactam-related"/>
</dbReference>
<gene>
    <name evidence="3" type="primary">pbpX</name>
    <name evidence="3" type="ORF">ROA7023_02642</name>
</gene>
<evidence type="ECO:0000256" key="1">
    <source>
        <dbReference type="SAM" id="SignalP"/>
    </source>
</evidence>
<dbReference type="Pfam" id="PF00144">
    <property type="entry name" value="Beta-lactamase"/>
    <property type="match status" value="1"/>
</dbReference>
<feature type="chain" id="PRO_5013368701" evidence="1">
    <location>
        <begin position="20"/>
        <end position="311"/>
    </location>
</feature>
<dbReference type="InterPro" id="IPR050789">
    <property type="entry name" value="Diverse_Enzym_Activities"/>
</dbReference>
<dbReference type="RefSeq" id="WP_085879474.1">
    <property type="nucleotide sequence ID" value="NZ_FWFZ01000013.1"/>
</dbReference>
<evidence type="ECO:0000313" key="3">
    <source>
        <dbReference type="EMBL" id="SLN58073.1"/>
    </source>
</evidence>
<protein>
    <submittedName>
        <fullName evidence="3">Putative penicillin-binding protein PbpX</fullName>
    </submittedName>
</protein>